<comment type="caution">
    <text evidence="3">The sequence shown here is derived from an EMBL/GenBank/DDBJ whole genome shotgun (WGS) entry which is preliminary data.</text>
</comment>
<evidence type="ECO:0000256" key="2">
    <source>
        <dbReference type="SAM" id="MobiDB-lite"/>
    </source>
</evidence>
<evidence type="ECO:0000256" key="1">
    <source>
        <dbReference type="SAM" id="Coils"/>
    </source>
</evidence>
<feature type="region of interest" description="Disordered" evidence="2">
    <location>
        <begin position="80"/>
        <end position="104"/>
    </location>
</feature>
<feature type="coiled-coil region" evidence="1">
    <location>
        <begin position="7"/>
        <end position="34"/>
    </location>
</feature>
<sequence length="104" mass="11534">MTDQNEIAALQQTIDQLTARLAAAEGRIAEFDRIAVGWAQEHQVDEDTMMVIAAAVAAVLGHRAKVKQIHFHEGSGWTTAGRMEVQDHRKTQARPARQNPLTLH</sequence>
<dbReference type="EMBL" id="VSSQ01008109">
    <property type="protein sequence ID" value="MPM37909.1"/>
    <property type="molecule type" value="Genomic_DNA"/>
</dbReference>
<reference evidence="3" key="1">
    <citation type="submission" date="2019-08" db="EMBL/GenBank/DDBJ databases">
        <authorList>
            <person name="Kucharzyk K."/>
            <person name="Murdoch R.W."/>
            <person name="Higgins S."/>
            <person name="Loffler F."/>
        </authorList>
    </citation>
    <scope>NUCLEOTIDE SEQUENCE</scope>
</reference>
<proteinExistence type="predicted"/>
<protein>
    <submittedName>
        <fullName evidence="3">Uncharacterized protein</fullName>
    </submittedName>
</protein>
<name>A0A644ZB25_9ZZZZ</name>
<evidence type="ECO:0000313" key="3">
    <source>
        <dbReference type="EMBL" id="MPM37909.1"/>
    </source>
</evidence>
<dbReference type="AlphaFoldDB" id="A0A644ZB25"/>
<organism evidence="3">
    <name type="scientific">bioreactor metagenome</name>
    <dbReference type="NCBI Taxonomy" id="1076179"/>
    <lineage>
        <taxon>unclassified sequences</taxon>
        <taxon>metagenomes</taxon>
        <taxon>ecological metagenomes</taxon>
    </lineage>
</organism>
<keyword evidence="1" id="KW-0175">Coiled coil</keyword>
<accession>A0A644ZB25</accession>
<gene>
    <name evidence="3" type="ORF">SDC9_84529</name>
</gene>